<dbReference type="EMBL" id="AP035888">
    <property type="protein sequence ID" value="BFP67761.1"/>
    <property type="molecule type" value="Genomic_DNA"/>
</dbReference>
<accession>A0AB33KZ86</accession>
<evidence type="ECO:0000313" key="1">
    <source>
        <dbReference type="EMBL" id="BFP67761.1"/>
    </source>
</evidence>
<proteinExistence type="predicted"/>
<evidence type="ECO:0008006" key="2">
    <source>
        <dbReference type="Google" id="ProtNLM"/>
    </source>
</evidence>
<gene>
    <name evidence="1" type="ORF">Pbs1_11040</name>
</gene>
<protein>
    <recommendedName>
        <fullName evidence="2">Toxin-antitoxin system, antitoxin component, ribbon-helix-helix domain protein</fullName>
    </recommendedName>
</protein>
<sequence length="85" mass="9779">MKYRIEIDNVLRHNSVVLEASSLGFRSAITLTAELNNDLCKKAEKIDELLFEIINPNDLSFDEETLIKEYGFPKEDLNAIDVDNY</sequence>
<name>A0AB33KZ86_9FLAO</name>
<reference evidence="1" key="1">
    <citation type="submission" date="2024-08" db="EMBL/GenBank/DDBJ databases">
        <title>Whole genome sequence of Tenacibaculum sp. strain pbs-1 associated with black-spot shell disease in Akoya pearl oysters.</title>
        <authorList>
            <person name="Sakatoku A."/>
            <person name="Suzuki T."/>
            <person name="Hatano K."/>
            <person name="Seki M."/>
            <person name="Tanaka D."/>
            <person name="Nakamura S."/>
            <person name="Suzuki N."/>
            <person name="Isshiki T."/>
        </authorList>
    </citation>
    <scope>NUCLEOTIDE SEQUENCE</scope>
    <source>
        <strain evidence="1">Pbs-1</strain>
    </source>
</reference>
<dbReference type="AlphaFoldDB" id="A0AB33KZ86"/>
<organism evidence="1">
    <name type="scientific">Tenacibaculum sp. Pbs-1</name>
    <dbReference type="NCBI Taxonomy" id="3238748"/>
    <lineage>
        <taxon>Bacteria</taxon>
        <taxon>Pseudomonadati</taxon>
        <taxon>Bacteroidota</taxon>
        <taxon>Flavobacteriia</taxon>
        <taxon>Flavobacteriales</taxon>
        <taxon>Flavobacteriaceae</taxon>
        <taxon>Tenacibaculum</taxon>
    </lineage>
</organism>